<keyword evidence="1" id="KW-0812">Transmembrane</keyword>
<accession>A0A673LLF9</accession>
<evidence type="ECO:0000256" key="1">
    <source>
        <dbReference type="SAM" id="Phobius"/>
    </source>
</evidence>
<feature type="transmembrane region" description="Helical" evidence="1">
    <location>
        <begin position="108"/>
        <end position="133"/>
    </location>
</feature>
<organism evidence="2 3">
    <name type="scientific">Sinocyclocheilus rhinocerous</name>
    <dbReference type="NCBI Taxonomy" id="307959"/>
    <lineage>
        <taxon>Eukaryota</taxon>
        <taxon>Metazoa</taxon>
        <taxon>Chordata</taxon>
        <taxon>Craniata</taxon>
        <taxon>Vertebrata</taxon>
        <taxon>Euteleostomi</taxon>
        <taxon>Actinopterygii</taxon>
        <taxon>Neopterygii</taxon>
        <taxon>Teleostei</taxon>
        <taxon>Ostariophysi</taxon>
        <taxon>Cypriniformes</taxon>
        <taxon>Cyprinidae</taxon>
        <taxon>Cyprininae</taxon>
        <taxon>Sinocyclocheilus</taxon>
    </lineage>
</organism>
<keyword evidence="1" id="KW-1133">Transmembrane helix</keyword>
<reference evidence="2" key="1">
    <citation type="submission" date="2025-08" db="UniProtKB">
        <authorList>
            <consortium name="Ensembl"/>
        </authorList>
    </citation>
    <scope>IDENTIFICATION</scope>
</reference>
<dbReference type="Ensembl" id="ENSSRHT00000082166.1">
    <property type="protein sequence ID" value="ENSSRHP00000079996.1"/>
    <property type="gene ID" value="ENSSRHG00000039653.1"/>
</dbReference>
<reference evidence="2" key="2">
    <citation type="submission" date="2025-09" db="UniProtKB">
        <authorList>
            <consortium name="Ensembl"/>
        </authorList>
    </citation>
    <scope>IDENTIFICATION</scope>
</reference>
<dbReference type="AlphaFoldDB" id="A0A673LLF9"/>
<evidence type="ECO:0000313" key="2">
    <source>
        <dbReference type="Ensembl" id="ENSSRHP00000079996.1"/>
    </source>
</evidence>
<feature type="transmembrane region" description="Helical" evidence="1">
    <location>
        <begin position="183"/>
        <end position="201"/>
    </location>
</feature>
<sequence length="228" mass="26577">PGVLQRLDFTYFVLELMQTFSPHREIPLREVDLVLHWPEWIFIVLLETMWLCLTFLLGYLGAGGIGDDGLYPNCTERAPFEPEGVLGTINSIVIGFFGINIYHISVVFFGSLSFVTCMGCMSFVLLGVMYFIVDVKEWCQSRKAYSAFAGMNSIFVYVGHSLLGFYFPFSWEMRFQDSHWEQLFQSIWGTALWVFIAYLLYRKNIYIYIYQNLMLPVFLSHKSPYIFL</sequence>
<dbReference type="PANTHER" id="PTHR31061:SF34">
    <property type="entry name" value="HEPARAN-ALPHA-GLUCOSAMINIDE N-ACETYLTRANSFERASE"/>
    <property type="match status" value="1"/>
</dbReference>
<feature type="transmembrane region" description="Helical" evidence="1">
    <location>
        <begin position="40"/>
        <end position="62"/>
    </location>
</feature>
<dbReference type="Proteomes" id="UP000472270">
    <property type="component" value="Unassembled WGS sequence"/>
</dbReference>
<feature type="transmembrane region" description="Helical" evidence="1">
    <location>
        <begin position="154"/>
        <end position="171"/>
    </location>
</feature>
<protein>
    <submittedName>
        <fullName evidence="2">Uncharacterized protein</fullName>
    </submittedName>
</protein>
<keyword evidence="3" id="KW-1185">Reference proteome</keyword>
<keyword evidence="1" id="KW-0472">Membrane</keyword>
<proteinExistence type="predicted"/>
<dbReference type="PANTHER" id="PTHR31061">
    <property type="entry name" value="LD22376P"/>
    <property type="match status" value="1"/>
</dbReference>
<name>A0A673LLF9_9TELE</name>
<evidence type="ECO:0000313" key="3">
    <source>
        <dbReference type="Proteomes" id="UP000472270"/>
    </source>
</evidence>
<feature type="transmembrane region" description="Helical" evidence="1">
    <location>
        <begin position="83"/>
        <end position="102"/>
    </location>
</feature>